<evidence type="ECO:0000313" key="2">
    <source>
        <dbReference type="EMBL" id="QHL91000.1"/>
    </source>
</evidence>
<feature type="compositionally biased region" description="Pro residues" evidence="1">
    <location>
        <begin position="139"/>
        <end position="150"/>
    </location>
</feature>
<dbReference type="EMBL" id="CP047895">
    <property type="protein sequence ID" value="QHL91000.1"/>
    <property type="molecule type" value="Genomic_DNA"/>
</dbReference>
<evidence type="ECO:0000313" key="3">
    <source>
        <dbReference type="Proteomes" id="UP000464468"/>
    </source>
</evidence>
<organism evidence="2 3">
    <name type="scientific">Sphingomonas changnyeongensis</name>
    <dbReference type="NCBI Taxonomy" id="2698679"/>
    <lineage>
        <taxon>Bacteria</taxon>
        <taxon>Pseudomonadati</taxon>
        <taxon>Pseudomonadota</taxon>
        <taxon>Alphaproteobacteria</taxon>
        <taxon>Sphingomonadales</taxon>
        <taxon>Sphingomonadaceae</taxon>
        <taxon>Sphingomonas</taxon>
    </lineage>
</organism>
<protein>
    <submittedName>
        <fullName evidence="2">DUF1178 family protein</fullName>
    </submittedName>
</protein>
<keyword evidence="3" id="KW-1185">Reference proteome</keyword>
<accession>A0A7Z2NX64</accession>
<sequence>MIVFDLKCAAGHVFEAWFGSSADYEAQRARALVVCPVCGDSAIDKAVMAPRIGSGAARAEPASPPVGDTAGPPDPKALLAALARAQARMLAGSEWVGARFAEEARAIHHGEAEERQIHGEASPDEARRLADEGIELVPLPLPVTPPDQRH</sequence>
<feature type="region of interest" description="Disordered" evidence="1">
    <location>
        <begin position="54"/>
        <end position="75"/>
    </location>
</feature>
<reference evidence="2 3" key="1">
    <citation type="submission" date="2020-01" db="EMBL/GenBank/DDBJ databases">
        <title>Sphingomonas sp. C33 whole genome sequece.</title>
        <authorList>
            <person name="Park C."/>
        </authorList>
    </citation>
    <scope>NUCLEOTIDE SEQUENCE [LARGE SCALE GENOMIC DNA]</scope>
    <source>
        <strain evidence="2 3">C33</strain>
    </source>
</reference>
<dbReference type="PIRSF" id="PIRSF032131">
    <property type="entry name" value="UCP032131"/>
    <property type="match status" value="1"/>
</dbReference>
<evidence type="ECO:0000256" key="1">
    <source>
        <dbReference type="SAM" id="MobiDB-lite"/>
    </source>
</evidence>
<dbReference type="InterPro" id="IPR009562">
    <property type="entry name" value="DUF1178"/>
</dbReference>
<feature type="region of interest" description="Disordered" evidence="1">
    <location>
        <begin position="130"/>
        <end position="150"/>
    </location>
</feature>
<dbReference type="RefSeq" id="WP_160592930.1">
    <property type="nucleotide sequence ID" value="NZ_CP047895.1"/>
</dbReference>
<dbReference type="Proteomes" id="UP000464468">
    <property type="component" value="Chromosome"/>
</dbReference>
<gene>
    <name evidence="2" type="ORF">GVO57_09425</name>
</gene>
<dbReference type="KEGG" id="schy:GVO57_09425"/>
<dbReference type="Pfam" id="PF06676">
    <property type="entry name" value="DUF1178"/>
    <property type="match status" value="1"/>
</dbReference>
<name>A0A7Z2NX64_9SPHN</name>
<proteinExistence type="predicted"/>
<dbReference type="AlphaFoldDB" id="A0A7Z2NX64"/>